<evidence type="ECO:0000256" key="2">
    <source>
        <dbReference type="ARBA" id="ARBA00012438"/>
    </source>
</evidence>
<dbReference type="Gene3D" id="3.30.450.40">
    <property type="match status" value="1"/>
</dbReference>
<evidence type="ECO:0000256" key="3">
    <source>
        <dbReference type="ARBA" id="ARBA00022553"/>
    </source>
</evidence>
<dbReference type="Pfam" id="PF02518">
    <property type="entry name" value="HATPase_c"/>
    <property type="match status" value="1"/>
</dbReference>
<sequence length="708" mass="79419">MGKQAIGPGDNQKSSMSISTSVVSELLQAIPHWRPQMYFKASLTALSHAMEDQVLAGEDCPLVIASFQRERFYRQEAHRYRRIASKSQQIYVLAAPETDFANNSGVFETIAFEKSDGLALEWHLVVIGQQYASCLICRERAIGTEKQSDMNVMDNSRRFEGIWTFDRQVSQKAAEILLKRILLYRPELASKIEEARRLYLPSSAPENALLTKENQFLSQTPTVQPDPFVQRLVTYLQVAQYKLIKANRSLTLKEHKERLINSVTHAIRQSLDPEEILQVAVQMLGEGLGVCRCIVYRCSENDAIAKIKHEFLNDGIKSIKGQLWPLKNNPLFEAIISQRESISVDDTLKDPRLQPPLKSNRAASLKTIVKSCSIASWLLVPILYQGRLLGMVELHHCGPAPASWKSEDIALVNAIATQIGVALIQAEAYANLHDLNEQLEALDRTRSNLVAITGHELRTPLSTIQVCLESLATEPDMSPELRQVMLNTALQDAERMRTLVQDFLTLSQLESGRIEWHPEPLSLYECVELSLSHVRSRNTEGKLPRIQNFVAPDLPLVLADGEWLVEVLSKLLDNACKFTSPDGSVTIEVNYNSLQQLEVTISDTGRGIEPNRLETVFDRFYQEEGALRRSAGGTGLGLAICRQIVSGWGGQIWAQSEGKNHGSQFHFTVPLVAESFGSEFDMSNSDEVEDSASSTPQKRRRTSRKKRN</sequence>
<dbReference type="InterPro" id="IPR003594">
    <property type="entry name" value="HATPase_dom"/>
</dbReference>
<dbReference type="InterPro" id="IPR005467">
    <property type="entry name" value="His_kinase_dom"/>
</dbReference>
<dbReference type="SUPFAM" id="SSF55874">
    <property type="entry name" value="ATPase domain of HSP90 chaperone/DNA topoisomerase II/histidine kinase"/>
    <property type="match status" value="1"/>
</dbReference>
<keyword evidence="7" id="KW-0175">Coiled coil</keyword>
<dbReference type="Gene3D" id="3.30.565.10">
    <property type="entry name" value="Histidine kinase-like ATPase, C-terminal domain"/>
    <property type="match status" value="1"/>
</dbReference>
<dbReference type="SUPFAM" id="SSF55781">
    <property type="entry name" value="GAF domain-like"/>
    <property type="match status" value="1"/>
</dbReference>
<dbReference type="Pfam" id="PF10069">
    <property type="entry name" value="DICT"/>
    <property type="match status" value="1"/>
</dbReference>
<gene>
    <name evidence="10" type="ordered locus">Cyan7822_1175</name>
</gene>
<feature type="domain" description="Histidine kinase" evidence="9">
    <location>
        <begin position="452"/>
        <end position="673"/>
    </location>
</feature>
<feature type="compositionally biased region" description="Basic residues" evidence="8">
    <location>
        <begin position="697"/>
        <end position="708"/>
    </location>
</feature>
<dbReference type="PRINTS" id="PR00344">
    <property type="entry name" value="BCTRLSENSOR"/>
</dbReference>
<dbReference type="Proteomes" id="UP000008206">
    <property type="component" value="Chromosome"/>
</dbReference>
<keyword evidence="6" id="KW-0902">Two-component regulatory system</keyword>
<dbReference type="GO" id="GO:0000155">
    <property type="term" value="F:phosphorelay sensor kinase activity"/>
    <property type="evidence" value="ECO:0007669"/>
    <property type="project" value="InterPro"/>
</dbReference>
<keyword evidence="3" id="KW-0597">Phosphoprotein</keyword>
<accession>E0UFS1</accession>
<dbReference type="InterPro" id="IPR036890">
    <property type="entry name" value="HATPase_C_sf"/>
</dbReference>
<dbReference type="eggNOG" id="COG2205">
    <property type="taxonomic scope" value="Bacteria"/>
</dbReference>
<dbReference type="InterPro" id="IPR036097">
    <property type="entry name" value="HisK_dim/P_sf"/>
</dbReference>
<dbReference type="PANTHER" id="PTHR43711">
    <property type="entry name" value="TWO-COMPONENT HISTIDINE KINASE"/>
    <property type="match status" value="1"/>
</dbReference>
<dbReference type="InterPro" id="IPR029016">
    <property type="entry name" value="GAF-like_dom_sf"/>
</dbReference>
<dbReference type="HOGENOM" id="CLU_405850_0_0_3"/>
<dbReference type="InterPro" id="IPR019278">
    <property type="entry name" value="DICT_dom"/>
</dbReference>
<organism evidence="10 11">
    <name type="scientific">Gloeothece verrucosa (strain PCC 7822)</name>
    <name type="common">Cyanothece sp. (strain PCC 7822)</name>
    <dbReference type="NCBI Taxonomy" id="497965"/>
    <lineage>
        <taxon>Bacteria</taxon>
        <taxon>Bacillati</taxon>
        <taxon>Cyanobacteriota</taxon>
        <taxon>Cyanophyceae</taxon>
        <taxon>Oscillatoriophycideae</taxon>
        <taxon>Chroococcales</taxon>
        <taxon>Aphanothecaceae</taxon>
        <taxon>Gloeothece</taxon>
        <taxon>Gloeothece verrucosa</taxon>
    </lineage>
</organism>
<dbReference type="SMART" id="SM00387">
    <property type="entry name" value="HATPase_c"/>
    <property type="match status" value="1"/>
</dbReference>
<dbReference type="AlphaFoldDB" id="E0UFS1"/>
<evidence type="ECO:0000256" key="4">
    <source>
        <dbReference type="ARBA" id="ARBA00022679"/>
    </source>
</evidence>
<dbReference type="InterPro" id="IPR003018">
    <property type="entry name" value="GAF"/>
</dbReference>
<evidence type="ECO:0000313" key="10">
    <source>
        <dbReference type="EMBL" id="ADN13182.1"/>
    </source>
</evidence>
<name>E0UFS1_GLOV7</name>
<dbReference type="PANTHER" id="PTHR43711:SF26">
    <property type="entry name" value="SENSOR HISTIDINE KINASE RCSC"/>
    <property type="match status" value="1"/>
</dbReference>
<dbReference type="EC" id="2.7.13.3" evidence="2"/>
<dbReference type="eggNOG" id="COG4250">
    <property type="taxonomic scope" value="Bacteria"/>
</dbReference>
<dbReference type="InterPro" id="IPR004358">
    <property type="entry name" value="Sig_transdc_His_kin-like_C"/>
</dbReference>
<dbReference type="PROSITE" id="PS50109">
    <property type="entry name" value="HIS_KIN"/>
    <property type="match status" value="1"/>
</dbReference>
<reference evidence="11" key="1">
    <citation type="journal article" date="2011" name="MBio">
        <title>Novel metabolic attributes of the genus Cyanothece, comprising a group of unicellular nitrogen-fixing Cyanobacteria.</title>
        <authorList>
            <person name="Bandyopadhyay A."/>
            <person name="Elvitigala T."/>
            <person name="Welsh E."/>
            <person name="Stockel J."/>
            <person name="Liberton M."/>
            <person name="Min H."/>
            <person name="Sherman L.A."/>
            <person name="Pakrasi H.B."/>
        </authorList>
    </citation>
    <scope>NUCLEOTIDE SEQUENCE [LARGE SCALE GENOMIC DNA]</scope>
    <source>
        <strain evidence="11">PCC 7822</strain>
    </source>
</reference>
<dbReference type="EMBL" id="CP002198">
    <property type="protein sequence ID" value="ADN13182.1"/>
    <property type="molecule type" value="Genomic_DNA"/>
</dbReference>
<dbReference type="InterPro" id="IPR003661">
    <property type="entry name" value="HisK_dim/P_dom"/>
</dbReference>
<evidence type="ECO:0000313" key="11">
    <source>
        <dbReference type="Proteomes" id="UP000008206"/>
    </source>
</evidence>
<proteinExistence type="predicted"/>
<dbReference type="Pfam" id="PF01590">
    <property type="entry name" value="GAF"/>
    <property type="match status" value="1"/>
</dbReference>
<dbReference type="SMART" id="SM00388">
    <property type="entry name" value="HisKA"/>
    <property type="match status" value="1"/>
</dbReference>
<dbReference type="Pfam" id="PF17150">
    <property type="entry name" value="CHASE6_C"/>
    <property type="match status" value="1"/>
</dbReference>
<dbReference type="STRING" id="497965.Cyan7822_1175"/>
<dbReference type="SMART" id="SM00065">
    <property type="entry name" value="GAF"/>
    <property type="match status" value="1"/>
</dbReference>
<feature type="region of interest" description="Disordered" evidence="8">
    <location>
        <begin position="682"/>
        <end position="708"/>
    </location>
</feature>
<keyword evidence="11" id="KW-1185">Reference proteome</keyword>
<evidence type="ECO:0000259" key="9">
    <source>
        <dbReference type="PROSITE" id="PS50109"/>
    </source>
</evidence>
<evidence type="ECO:0000256" key="6">
    <source>
        <dbReference type="ARBA" id="ARBA00023012"/>
    </source>
</evidence>
<evidence type="ECO:0000256" key="7">
    <source>
        <dbReference type="SAM" id="Coils"/>
    </source>
</evidence>
<evidence type="ECO:0000256" key="8">
    <source>
        <dbReference type="SAM" id="MobiDB-lite"/>
    </source>
</evidence>
<keyword evidence="4" id="KW-0808">Transferase</keyword>
<dbReference type="Gene3D" id="1.10.287.130">
    <property type="match status" value="1"/>
</dbReference>
<dbReference type="KEGG" id="cyj:Cyan7822_1175"/>
<evidence type="ECO:0000256" key="5">
    <source>
        <dbReference type="ARBA" id="ARBA00022777"/>
    </source>
</evidence>
<dbReference type="CDD" id="cd00082">
    <property type="entry name" value="HisKA"/>
    <property type="match status" value="1"/>
</dbReference>
<comment type="catalytic activity">
    <reaction evidence="1">
        <text>ATP + protein L-histidine = ADP + protein N-phospho-L-histidine.</text>
        <dbReference type="EC" id="2.7.13.3"/>
    </reaction>
</comment>
<evidence type="ECO:0000256" key="1">
    <source>
        <dbReference type="ARBA" id="ARBA00000085"/>
    </source>
</evidence>
<dbReference type="InterPro" id="IPR050736">
    <property type="entry name" value="Sensor_HK_Regulatory"/>
</dbReference>
<dbReference type="Pfam" id="PF00512">
    <property type="entry name" value="HisKA"/>
    <property type="match status" value="1"/>
</dbReference>
<protein>
    <recommendedName>
        <fullName evidence="2">histidine kinase</fullName>
        <ecNumber evidence="2">2.7.13.3</ecNumber>
    </recommendedName>
</protein>
<dbReference type="SUPFAM" id="SSF47384">
    <property type="entry name" value="Homodimeric domain of signal transducing histidine kinase"/>
    <property type="match status" value="1"/>
</dbReference>
<keyword evidence="5 10" id="KW-0418">Kinase</keyword>
<dbReference type="InterPro" id="IPR033415">
    <property type="entry name" value="CHASE6_C"/>
</dbReference>
<feature type="coiled-coil region" evidence="7">
    <location>
        <begin position="425"/>
        <end position="452"/>
    </location>
</feature>